<dbReference type="Gene3D" id="3.50.50.60">
    <property type="entry name" value="FAD/NAD(P)-binding domain"/>
    <property type="match status" value="1"/>
</dbReference>
<dbReference type="RefSeq" id="WP_275277829.1">
    <property type="nucleotide sequence ID" value="NZ_CP119108.1"/>
</dbReference>
<dbReference type="InterPro" id="IPR036188">
    <property type="entry name" value="FAD/NAD-bd_sf"/>
</dbReference>
<name>A0ABY8BWC4_9MICO</name>
<evidence type="ECO:0008006" key="3">
    <source>
        <dbReference type="Google" id="ProtNLM"/>
    </source>
</evidence>
<reference evidence="1 2" key="1">
    <citation type="submission" date="2023-03" db="EMBL/GenBank/DDBJ databases">
        <title>Genome sequence of Microbacterium sp. KACC 23027.</title>
        <authorList>
            <person name="Kim S."/>
            <person name="Heo J."/>
            <person name="Kwon S.-W."/>
        </authorList>
    </citation>
    <scope>NUCLEOTIDE SEQUENCE [LARGE SCALE GENOMIC DNA]</scope>
    <source>
        <strain evidence="1 2">KACC 23027</strain>
    </source>
</reference>
<protein>
    <recommendedName>
        <fullName evidence="3">Pyridine nucleotide-disulphide oxidoreductase</fullName>
    </recommendedName>
</protein>
<evidence type="ECO:0000313" key="2">
    <source>
        <dbReference type="Proteomes" id="UP001214553"/>
    </source>
</evidence>
<dbReference type="SUPFAM" id="SSF51905">
    <property type="entry name" value="FAD/NAD(P)-binding domain"/>
    <property type="match status" value="1"/>
</dbReference>
<sequence>MTGASGLVVGAGAAGAVAALALARAGLDVIFAVGGDDAVLDIQVALRALGEEDAETDAFADRLRLWGVEVRPDTELVGSVVIDRHIEVELSDGRVENHDLVVVVAPGVDAAPWQILASDSAPHPDAVDQAIAALGMLAG</sequence>
<dbReference type="Proteomes" id="UP001214553">
    <property type="component" value="Chromosome"/>
</dbReference>
<dbReference type="EMBL" id="CP119108">
    <property type="protein sequence ID" value="WEG08501.1"/>
    <property type="molecule type" value="Genomic_DNA"/>
</dbReference>
<keyword evidence="2" id="KW-1185">Reference proteome</keyword>
<gene>
    <name evidence="1" type="ORF">PU630_14830</name>
</gene>
<evidence type="ECO:0000313" key="1">
    <source>
        <dbReference type="EMBL" id="WEG08501.1"/>
    </source>
</evidence>
<proteinExistence type="predicted"/>
<accession>A0ABY8BWC4</accession>
<organism evidence="1 2">
    <name type="scientific">Microbacterium horticulturae</name>
    <dbReference type="NCBI Taxonomy" id="3028316"/>
    <lineage>
        <taxon>Bacteria</taxon>
        <taxon>Bacillati</taxon>
        <taxon>Actinomycetota</taxon>
        <taxon>Actinomycetes</taxon>
        <taxon>Micrococcales</taxon>
        <taxon>Microbacteriaceae</taxon>
        <taxon>Microbacterium</taxon>
    </lineage>
</organism>